<gene>
    <name evidence="1" type="ORF">HPBE_LOCUS8296</name>
</gene>
<keyword evidence="2" id="KW-1185">Reference proteome</keyword>
<accession>A0A3P7ZDE9</accession>
<dbReference type="Proteomes" id="UP000050761">
    <property type="component" value="Unassembled WGS sequence"/>
</dbReference>
<accession>A0A183FLV6</accession>
<name>A0A183FLV6_HELPZ</name>
<dbReference type="WBParaSite" id="HPBE_0000829501-mRNA-1">
    <property type="protein sequence ID" value="HPBE_0000829501-mRNA-1"/>
    <property type="gene ID" value="HPBE_0000829501"/>
</dbReference>
<evidence type="ECO:0000313" key="3">
    <source>
        <dbReference type="WBParaSite" id="HPBE_0000829501-mRNA-1"/>
    </source>
</evidence>
<dbReference type="AlphaFoldDB" id="A0A183FLV6"/>
<organism evidence="2 3">
    <name type="scientific">Heligmosomoides polygyrus</name>
    <name type="common">Parasitic roundworm</name>
    <dbReference type="NCBI Taxonomy" id="6339"/>
    <lineage>
        <taxon>Eukaryota</taxon>
        <taxon>Metazoa</taxon>
        <taxon>Ecdysozoa</taxon>
        <taxon>Nematoda</taxon>
        <taxon>Chromadorea</taxon>
        <taxon>Rhabditida</taxon>
        <taxon>Rhabditina</taxon>
        <taxon>Rhabditomorpha</taxon>
        <taxon>Strongyloidea</taxon>
        <taxon>Heligmosomidae</taxon>
        <taxon>Heligmosomoides</taxon>
    </lineage>
</organism>
<protein>
    <submittedName>
        <fullName evidence="3">Secreted protein</fullName>
    </submittedName>
</protein>
<reference evidence="3" key="2">
    <citation type="submission" date="2019-09" db="UniProtKB">
        <authorList>
            <consortium name="WormBaseParasite"/>
        </authorList>
    </citation>
    <scope>IDENTIFICATION</scope>
</reference>
<evidence type="ECO:0000313" key="1">
    <source>
        <dbReference type="EMBL" id="VDO75763.1"/>
    </source>
</evidence>
<proteinExistence type="predicted"/>
<sequence>MRSRRVLLGMAPSPGWPPRAPPAAPSSAAAQLFGKRQGAAAVLLLTFLSLHAAREDSNLVGSGFHAFYPAAARCLCSFVNRCVIVVVIAQVADSREEVSREEVVLADFTPAPSDSF</sequence>
<dbReference type="EMBL" id="UZAH01026113">
    <property type="protein sequence ID" value="VDO75763.1"/>
    <property type="molecule type" value="Genomic_DNA"/>
</dbReference>
<evidence type="ECO:0000313" key="2">
    <source>
        <dbReference type="Proteomes" id="UP000050761"/>
    </source>
</evidence>
<reference evidence="1 2" key="1">
    <citation type="submission" date="2018-11" db="EMBL/GenBank/DDBJ databases">
        <authorList>
            <consortium name="Pathogen Informatics"/>
        </authorList>
    </citation>
    <scope>NUCLEOTIDE SEQUENCE [LARGE SCALE GENOMIC DNA]</scope>
</reference>